<evidence type="ECO:0000256" key="3">
    <source>
        <dbReference type="ARBA" id="ARBA00022801"/>
    </source>
</evidence>
<organism evidence="8 9">
    <name type="scientific">Ilyomonas limi</name>
    <dbReference type="NCBI Taxonomy" id="2575867"/>
    <lineage>
        <taxon>Bacteria</taxon>
        <taxon>Pseudomonadati</taxon>
        <taxon>Bacteroidota</taxon>
        <taxon>Chitinophagia</taxon>
        <taxon>Chitinophagales</taxon>
        <taxon>Chitinophagaceae</taxon>
        <taxon>Ilyomonas</taxon>
    </lineage>
</organism>
<comment type="pathway">
    <text evidence="1">Glycan metabolism; L-arabinan degradation.</text>
</comment>
<dbReference type="CDD" id="cd08999">
    <property type="entry name" value="GH43_ABN-like"/>
    <property type="match status" value="1"/>
</dbReference>
<evidence type="ECO:0000256" key="1">
    <source>
        <dbReference type="ARBA" id="ARBA00004834"/>
    </source>
</evidence>
<dbReference type="EMBL" id="SZQL01000003">
    <property type="protein sequence ID" value="TKK70233.1"/>
    <property type="molecule type" value="Genomic_DNA"/>
</dbReference>
<dbReference type="InterPro" id="IPR023296">
    <property type="entry name" value="Glyco_hydro_beta-prop_sf"/>
</dbReference>
<name>A0A4V5UUS1_9BACT</name>
<dbReference type="Proteomes" id="UP000305848">
    <property type="component" value="Unassembled WGS sequence"/>
</dbReference>
<keyword evidence="4 7" id="KW-0326">Glycosidase</keyword>
<evidence type="ECO:0000256" key="4">
    <source>
        <dbReference type="ARBA" id="ARBA00023295"/>
    </source>
</evidence>
<dbReference type="Pfam" id="PF04616">
    <property type="entry name" value="Glyco_hydro_43"/>
    <property type="match status" value="1"/>
</dbReference>
<dbReference type="GO" id="GO:0005975">
    <property type="term" value="P:carbohydrate metabolic process"/>
    <property type="evidence" value="ECO:0007669"/>
    <property type="project" value="InterPro"/>
</dbReference>
<dbReference type="AlphaFoldDB" id="A0A4V5UUS1"/>
<feature type="active site" description="Proton donor" evidence="5">
    <location>
        <position position="229"/>
    </location>
</feature>
<keyword evidence="3 7" id="KW-0378">Hydrolase</keyword>
<evidence type="ECO:0000256" key="6">
    <source>
        <dbReference type="PIRSR" id="PIRSR606710-2"/>
    </source>
</evidence>
<comment type="caution">
    <text evidence="8">The sequence shown here is derived from an EMBL/GenBank/DDBJ whole genome shotgun (WGS) entry which is preliminary data.</text>
</comment>
<dbReference type="OrthoDB" id="9801455at2"/>
<accession>A0A4V5UUS1</accession>
<feature type="site" description="Important for catalytic activity, responsible for pKa modulation of the active site Glu and correct orientation of both the proton donor and substrate" evidence="6">
    <location>
        <position position="171"/>
    </location>
</feature>
<dbReference type="Gene3D" id="2.115.10.20">
    <property type="entry name" value="Glycosyl hydrolase domain, family 43"/>
    <property type="match status" value="1"/>
</dbReference>
<dbReference type="InterPro" id="IPR006710">
    <property type="entry name" value="Glyco_hydro_43"/>
</dbReference>
<evidence type="ECO:0000313" key="9">
    <source>
        <dbReference type="Proteomes" id="UP000305848"/>
    </source>
</evidence>
<dbReference type="PANTHER" id="PTHR43301:SF3">
    <property type="entry name" value="ARABINAN ENDO-1,5-ALPHA-L-ARABINOSIDASE A-RELATED"/>
    <property type="match status" value="1"/>
</dbReference>
<evidence type="ECO:0000256" key="7">
    <source>
        <dbReference type="RuleBase" id="RU361187"/>
    </source>
</evidence>
<evidence type="ECO:0000256" key="5">
    <source>
        <dbReference type="PIRSR" id="PIRSR606710-1"/>
    </source>
</evidence>
<gene>
    <name evidence="8" type="ORF">FC093_05655</name>
</gene>
<feature type="active site" description="Proton acceptor" evidence="5">
    <location>
        <position position="54"/>
    </location>
</feature>
<evidence type="ECO:0000256" key="2">
    <source>
        <dbReference type="ARBA" id="ARBA00009865"/>
    </source>
</evidence>
<dbReference type="GO" id="GO:0004553">
    <property type="term" value="F:hydrolase activity, hydrolyzing O-glycosyl compounds"/>
    <property type="evidence" value="ECO:0007669"/>
    <property type="project" value="InterPro"/>
</dbReference>
<dbReference type="PANTHER" id="PTHR43301">
    <property type="entry name" value="ARABINAN ENDO-1,5-ALPHA-L-ARABINOSIDASE"/>
    <property type="match status" value="1"/>
</dbReference>
<reference evidence="8 9" key="1">
    <citation type="submission" date="2019-05" db="EMBL/GenBank/DDBJ databases">
        <title>Panacibacter sp. strain 17mud1-8 Genome sequencing and assembly.</title>
        <authorList>
            <person name="Chhetri G."/>
        </authorList>
    </citation>
    <scope>NUCLEOTIDE SEQUENCE [LARGE SCALE GENOMIC DNA]</scope>
    <source>
        <strain evidence="8 9">17mud1-8</strain>
    </source>
</reference>
<protein>
    <submittedName>
        <fullName evidence="8">Glycoside hydrolase</fullName>
    </submittedName>
</protein>
<evidence type="ECO:0000313" key="8">
    <source>
        <dbReference type="EMBL" id="TKK70233.1"/>
    </source>
</evidence>
<sequence length="349" mass="39021">MLINLRINMFIKNTLTFFVLYVLLLAANISCSRQSTPQQSVIHHNPVLDIDFPDPTVINVNSTFYAYATQSEHNGKMVNIQLASSKDLFNWTYIGDALPNKPAWANRTQDFWAPHVLYDTTLHKYVLFFCAKSNDTTTDKGIGVAFADNPEGPFVPKDSPLIVGKGFKDIDPMAMIDPATGKKLLYWGSGFQPIQVQELTNNWTAFKPGSTAVAVVFPHTENNYTNLIEGGWIDVYKGKYYLYYSGDNCCGSKANYAVMVARATNAFGPFERLGEANGKGSSVILEKDSTWLAPGHNSIVADNKGNRWIAYHAIPANKSKTSEDHYIKRVLCIEPLRYVNGWPVVLHTY</sequence>
<keyword evidence="9" id="KW-1185">Reference proteome</keyword>
<proteinExistence type="inferred from homology"/>
<dbReference type="InterPro" id="IPR050727">
    <property type="entry name" value="GH43_arabinanases"/>
</dbReference>
<dbReference type="SUPFAM" id="SSF75005">
    <property type="entry name" value="Arabinanase/levansucrase/invertase"/>
    <property type="match status" value="1"/>
</dbReference>
<comment type="similarity">
    <text evidence="2 7">Belongs to the glycosyl hydrolase 43 family.</text>
</comment>